<evidence type="ECO:0000256" key="1">
    <source>
        <dbReference type="SAM" id="Coils"/>
    </source>
</evidence>
<evidence type="ECO:0000313" key="4">
    <source>
        <dbReference type="Proteomes" id="UP000233325"/>
    </source>
</evidence>
<keyword evidence="2" id="KW-1133">Transmembrane helix</keyword>
<proteinExistence type="predicted"/>
<dbReference type="AlphaFoldDB" id="A0A2N2DZK2"/>
<reference evidence="3 4" key="1">
    <citation type="journal article" date="2017" name="ISME J.">
        <title>Potential for microbial H2 and metal transformations associated with novel bacteria and archaea in deep terrestrial subsurface sediments.</title>
        <authorList>
            <person name="Hernsdorf A.W."/>
            <person name="Amano Y."/>
            <person name="Miyakawa K."/>
            <person name="Ise K."/>
            <person name="Suzuki Y."/>
            <person name="Anantharaman K."/>
            <person name="Probst A."/>
            <person name="Burstein D."/>
            <person name="Thomas B.C."/>
            <person name="Banfield J.F."/>
        </authorList>
    </citation>
    <scope>NUCLEOTIDE SEQUENCE [LARGE SCALE GENOMIC DNA]</scope>
    <source>
        <strain evidence="3">HGW-Falkowbacteria-2</strain>
    </source>
</reference>
<accession>A0A2N2DZK2</accession>
<feature type="transmembrane region" description="Helical" evidence="2">
    <location>
        <begin position="23"/>
        <end position="43"/>
    </location>
</feature>
<sequence length="426" mass="47695">QMTVSASRLIKEKMAFGRSHSNVIGGFKTVGVTIINIFNPIFWKQSYKRGREWLQSLHPRSRSMFVVLGAVVFILVGSIVLTAIRNSSKASAEEFVRLVNDLEEKNSMIESYLLYNNQEGAKTLIGQSLAAIDAIVVKGDEQTAERDKLRSELEVLKAKVQKLTTIENPEHIGDFNANNASAETRNLIVNDDKAFAADPAGKAVYTLNLKDKTAASFLLNGDISALDKPVIWEDFIYYLNANGLVKLNPNNGTNSSLSIANVGADDKIDSFQFYNNTRDYLYLLMADVNKLYRLSPGSGGYTGRIDWMNDETALGDAVSIAINNDIFVLRNNGQVTRLKAGRRVDFNLEAIEPKLENASLLREVDGKLYILDKNSKRLLIFNFDGKLIWQYRLSSLNNIKDFSLSADQKTAYFLNDNSLYQISLER</sequence>
<name>A0A2N2DZK2_9BACT</name>
<feature type="coiled-coil region" evidence="1">
    <location>
        <begin position="139"/>
        <end position="166"/>
    </location>
</feature>
<feature type="non-terminal residue" evidence="3">
    <location>
        <position position="1"/>
    </location>
</feature>
<keyword evidence="1" id="KW-0175">Coiled coil</keyword>
<evidence type="ECO:0000256" key="2">
    <source>
        <dbReference type="SAM" id="Phobius"/>
    </source>
</evidence>
<feature type="transmembrane region" description="Helical" evidence="2">
    <location>
        <begin position="64"/>
        <end position="84"/>
    </location>
</feature>
<evidence type="ECO:0000313" key="3">
    <source>
        <dbReference type="EMBL" id="PKM87887.1"/>
    </source>
</evidence>
<dbReference type="SUPFAM" id="SSF101898">
    <property type="entry name" value="NHL repeat"/>
    <property type="match status" value="1"/>
</dbReference>
<comment type="caution">
    <text evidence="3">The sequence shown here is derived from an EMBL/GenBank/DDBJ whole genome shotgun (WGS) entry which is preliminary data.</text>
</comment>
<keyword evidence="2" id="KW-0812">Transmembrane</keyword>
<protein>
    <submittedName>
        <fullName evidence="3">Uncharacterized protein</fullName>
    </submittedName>
</protein>
<keyword evidence="2" id="KW-0472">Membrane</keyword>
<organism evidence="3 4">
    <name type="scientific">Candidatus Falkowbacteria bacterium HGW-Falkowbacteria-2</name>
    <dbReference type="NCBI Taxonomy" id="2013769"/>
    <lineage>
        <taxon>Bacteria</taxon>
        <taxon>Candidatus Falkowiibacteriota</taxon>
    </lineage>
</organism>
<dbReference type="Proteomes" id="UP000233325">
    <property type="component" value="Unassembled WGS sequence"/>
</dbReference>
<dbReference type="EMBL" id="PHAH01000030">
    <property type="protein sequence ID" value="PKM87887.1"/>
    <property type="molecule type" value="Genomic_DNA"/>
</dbReference>
<gene>
    <name evidence="3" type="ORF">CVU83_02410</name>
</gene>